<dbReference type="Pfam" id="PF01564">
    <property type="entry name" value="Spermine_synth"/>
    <property type="match status" value="1"/>
</dbReference>
<keyword evidence="8" id="KW-1185">Reference proteome</keyword>
<dbReference type="Gene3D" id="3.40.50.150">
    <property type="entry name" value="Vaccinia Virus protein VP39"/>
    <property type="match status" value="1"/>
</dbReference>
<keyword evidence="5" id="KW-1133">Transmembrane helix</keyword>
<organism evidence="7 8">
    <name type="scientific">Desulfoluna spongiiphila</name>
    <dbReference type="NCBI Taxonomy" id="419481"/>
    <lineage>
        <taxon>Bacteria</taxon>
        <taxon>Pseudomonadati</taxon>
        <taxon>Thermodesulfobacteriota</taxon>
        <taxon>Desulfobacteria</taxon>
        <taxon>Desulfobacterales</taxon>
        <taxon>Desulfolunaceae</taxon>
        <taxon>Desulfoluna</taxon>
    </lineage>
</organism>
<name>A0A1G5IRT0_9BACT</name>
<feature type="transmembrane region" description="Helical" evidence="5">
    <location>
        <begin position="101"/>
        <end position="127"/>
    </location>
</feature>
<keyword evidence="2 4" id="KW-0808">Transferase</keyword>
<evidence type="ECO:0000256" key="3">
    <source>
        <dbReference type="ARBA" id="ARBA00023115"/>
    </source>
</evidence>
<keyword evidence="5" id="KW-0812">Transmembrane</keyword>
<proteinExistence type="inferred from homology"/>
<evidence type="ECO:0000256" key="4">
    <source>
        <dbReference type="PROSITE-ProRule" id="PRU00354"/>
    </source>
</evidence>
<dbReference type="Proteomes" id="UP000198870">
    <property type="component" value="Unassembled WGS sequence"/>
</dbReference>
<reference evidence="7 8" key="1">
    <citation type="submission" date="2016-10" db="EMBL/GenBank/DDBJ databases">
        <authorList>
            <person name="de Groot N.N."/>
        </authorList>
    </citation>
    <scope>NUCLEOTIDE SEQUENCE [LARGE SCALE GENOMIC DNA]</scope>
    <source>
        <strain evidence="7 8">AA1</strain>
    </source>
</reference>
<dbReference type="EMBL" id="FMUX01000021">
    <property type="protein sequence ID" value="SCY78594.1"/>
    <property type="molecule type" value="Genomic_DNA"/>
</dbReference>
<feature type="transmembrane region" description="Helical" evidence="5">
    <location>
        <begin position="139"/>
        <end position="159"/>
    </location>
</feature>
<dbReference type="STRING" id="419481.SAMN05216233_12189"/>
<keyword evidence="5" id="KW-0472">Membrane</keyword>
<evidence type="ECO:0000259" key="6">
    <source>
        <dbReference type="PROSITE" id="PS51006"/>
    </source>
</evidence>
<sequence>MNRLGAFAAAFVSGFVFLSFEVLWVRVFSFASQSSPRVFGNLLGIYLLGIAISSFVCRRWMGASRQWLSSLLALLFTVSAMACYLVIPLTAWFSTLSYNGWAWGFAAVFAASLSFGGILPLLVQWTLRDEEGAGALTGGLYAGNIAGSTLGALVTGYLLLDLLPAGRISTLMSVACLVPGLGYAWAAFRSGGGFSKRALWGPLGVAVCICFTSGVFHRHLYEKLKYKPRSRHLPPFAQVIENRNGVVVVSRNGKVFGDGAYDGVLSTSLSYRTNPEIFSAYLQFLVHPGAREILTIGLGSGAWCQVLVNGPKVEQVTAVEINPAYLEVVKGSPEMASLLDNSKFRAVIDDGRRWLRRNPSRTFDLIVMNTTFHWRNHATALLSEEFLQEVKAHLAPGGVICLNGTGSRSVDKTVAKHFKCVRKYTVYLLASDSPFDLDPNRFADLLVRYAINGSPVVDALTPRDGRLLDRVRKLTLGVDRDQLLARSKGRSTVTDDNMVTEFGKGGR</sequence>
<keyword evidence="3 4" id="KW-0620">Polyamine biosynthesis</keyword>
<evidence type="ECO:0000256" key="1">
    <source>
        <dbReference type="ARBA" id="ARBA00007867"/>
    </source>
</evidence>
<dbReference type="PROSITE" id="PS51006">
    <property type="entry name" value="PABS_2"/>
    <property type="match status" value="1"/>
</dbReference>
<dbReference type="AlphaFoldDB" id="A0A1G5IRT0"/>
<feature type="transmembrane region" description="Helical" evidence="5">
    <location>
        <begin position="171"/>
        <end position="188"/>
    </location>
</feature>
<evidence type="ECO:0000256" key="5">
    <source>
        <dbReference type="SAM" id="Phobius"/>
    </source>
</evidence>
<feature type="transmembrane region" description="Helical" evidence="5">
    <location>
        <begin position="67"/>
        <end position="89"/>
    </location>
</feature>
<dbReference type="SUPFAM" id="SSF53335">
    <property type="entry name" value="S-adenosyl-L-methionine-dependent methyltransferases"/>
    <property type="match status" value="1"/>
</dbReference>
<evidence type="ECO:0000313" key="7">
    <source>
        <dbReference type="EMBL" id="SCY78594.1"/>
    </source>
</evidence>
<feature type="transmembrane region" description="Helical" evidence="5">
    <location>
        <begin position="200"/>
        <end position="221"/>
    </location>
</feature>
<dbReference type="OrthoDB" id="9761985at2"/>
<feature type="transmembrane region" description="Helical" evidence="5">
    <location>
        <begin position="6"/>
        <end position="27"/>
    </location>
</feature>
<feature type="domain" description="PABS" evidence="6">
    <location>
        <begin position="198"/>
        <end position="452"/>
    </location>
</feature>
<dbReference type="InterPro" id="IPR030374">
    <property type="entry name" value="PABS"/>
</dbReference>
<comment type="caution">
    <text evidence="4">Lacks conserved residue(s) required for the propagation of feature annotation.</text>
</comment>
<dbReference type="PANTHER" id="PTHR43317">
    <property type="entry name" value="THERMOSPERMINE SYNTHASE ACAULIS5"/>
    <property type="match status" value="1"/>
</dbReference>
<dbReference type="RefSeq" id="WP_092214206.1">
    <property type="nucleotide sequence ID" value="NZ_FMUX01000021.1"/>
</dbReference>
<evidence type="ECO:0000256" key="2">
    <source>
        <dbReference type="ARBA" id="ARBA00022679"/>
    </source>
</evidence>
<dbReference type="GO" id="GO:0016740">
    <property type="term" value="F:transferase activity"/>
    <property type="evidence" value="ECO:0007669"/>
    <property type="project" value="UniProtKB-UniRule"/>
</dbReference>
<gene>
    <name evidence="7" type="ORF">SAMN05216233_12189</name>
</gene>
<accession>A0A1G5IRT0</accession>
<dbReference type="InterPro" id="IPR029063">
    <property type="entry name" value="SAM-dependent_MTases_sf"/>
</dbReference>
<dbReference type="PANTHER" id="PTHR43317:SF1">
    <property type="entry name" value="THERMOSPERMINE SYNTHASE ACAULIS5"/>
    <property type="match status" value="1"/>
</dbReference>
<protein>
    <submittedName>
        <fullName evidence="7">Spermidine synthase</fullName>
    </submittedName>
</protein>
<dbReference type="GO" id="GO:0006596">
    <property type="term" value="P:polyamine biosynthetic process"/>
    <property type="evidence" value="ECO:0007669"/>
    <property type="project" value="UniProtKB-UniRule"/>
</dbReference>
<feature type="transmembrane region" description="Helical" evidence="5">
    <location>
        <begin position="39"/>
        <end position="61"/>
    </location>
</feature>
<dbReference type="CDD" id="cd02440">
    <property type="entry name" value="AdoMet_MTases"/>
    <property type="match status" value="1"/>
</dbReference>
<evidence type="ECO:0000313" key="8">
    <source>
        <dbReference type="Proteomes" id="UP000198870"/>
    </source>
</evidence>
<comment type="similarity">
    <text evidence="1">Belongs to the spermidine/spermine synthase family.</text>
</comment>